<proteinExistence type="predicted"/>
<evidence type="ECO:0000313" key="3">
    <source>
        <dbReference type="Proteomes" id="UP001194468"/>
    </source>
</evidence>
<feature type="chain" id="PRO_5041962513" description="Secreted protein" evidence="1">
    <location>
        <begin position="23"/>
        <end position="130"/>
    </location>
</feature>
<comment type="caution">
    <text evidence="2">The sequence shown here is derived from an EMBL/GenBank/DDBJ whole genome shotgun (WGS) entry which is preliminary data.</text>
</comment>
<protein>
    <recommendedName>
        <fullName evidence="4">Secreted protein</fullName>
    </recommendedName>
</protein>
<gene>
    <name evidence="2" type="ORF">L210DRAFT_2249288</name>
</gene>
<accession>A0AAD4BD46</accession>
<feature type="signal peptide" evidence="1">
    <location>
        <begin position="1"/>
        <end position="22"/>
    </location>
</feature>
<dbReference type="EMBL" id="WHUW01000152">
    <property type="protein sequence ID" value="KAF8420752.1"/>
    <property type="molecule type" value="Genomic_DNA"/>
</dbReference>
<reference evidence="2" key="1">
    <citation type="submission" date="2019-10" db="EMBL/GenBank/DDBJ databases">
        <authorList>
            <consortium name="DOE Joint Genome Institute"/>
            <person name="Kuo A."/>
            <person name="Miyauchi S."/>
            <person name="Kiss E."/>
            <person name="Drula E."/>
            <person name="Kohler A."/>
            <person name="Sanchez-Garcia M."/>
            <person name="Andreopoulos B."/>
            <person name="Barry K.W."/>
            <person name="Bonito G."/>
            <person name="Buee M."/>
            <person name="Carver A."/>
            <person name="Chen C."/>
            <person name="Cichocki N."/>
            <person name="Clum A."/>
            <person name="Culley D."/>
            <person name="Crous P.W."/>
            <person name="Fauchery L."/>
            <person name="Girlanda M."/>
            <person name="Hayes R."/>
            <person name="Keri Z."/>
            <person name="LaButti K."/>
            <person name="Lipzen A."/>
            <person name="Lombard V."/>
            <person name="Magnuson J."/>
            <person name="Maillard F."/>
            <person name="Morin E."/>
            <person name="Murat C."/>
            <person name="Nolan M."/>
            <person name="Ohm R."/>
            <person name="Pangilinan J."/>
            <person name="Pereira M."/>
            <person name="Perotto S."/>
            <person name="Peter M."/>
            <person name="Riley R."/>
            <person name="Sitrit Y."/>
            <person name="Stielow B."/>
            <person name="Szollosi G."/>
            <person name="Zifcakova L."/>
            <person name="Stursova M."/>
            <person name="Spatafora J.W."/>
            <person name="Tedersoo L."/>
            <person name="Vaario L.-M."/>
            <person name="Yamada A."/>
            <person name="Yan M."/>
            <person name="Wang P."/>
            <person name="Xu J."/>
            <person name="Bruns T."/>
            <person name="Baldrian P."/>
            <person name="Vilgalys R."/>
            <person name="Henrissat B."/>
            <person name="Grigoriev I.V."/>
            <person name="Hibbett D."/>
            <person name="Nagy L.G."/>
            <person name="Martin F.M."/>
        </authorList>
    </citation>
    <scope>NUCLEOTIDE SEQUENCE</scope>
    <source>
        <strain evidence="2">BED1</strain>
    </source>
</reference>
<keyword evidence="3" id="KW-1185">Reference proteome</keyword>
<organism evidence="2 3">
    <name type="scientific">Boletus edulis BED1</name>
    <dbReference type="NCBI Taxonomy" id="1328754"/>
    <lineage>
        <taxon>Eukaryota</taxon>
        <taxon>Fungi</taxon>
        <taxon>Dikarya</taxon>
        <taxon>Basidiomycota</taxon>
        <taxon>Agaricomycotina</taxon>
        <taxon>Agaricomycetes</taxon>
        <taxon>Agaricomycetidae</taxon>
        <taxon>Boletales</taxon>
        <taxon>Boletineae</taxon>
        <taxon>Boletaceae</taxon>
        <taxon>Boletoideae</taxon>
        <taxon>Boletus</taxon>
    </lineage>
</organism>
<keyword evidence="1" id="KW-0732">Signal</keyword>
<sequence>MSWLWLCDILVGSLSLSSDATSRTIWSARFIRVRRALVPPARNIGCSQLMSYKIQALPLDRSSDSDTGCFCGEFTRFLAQRLNQLLLSTLFSSREPTVAPCSVPSRIHRVTRFTGGAYPLDFRRQLCKPW</sequence>
<evidence type="ECO:0000313" key="2">
    <source>
        <dbReference type="EMBL" id="KAF8420752.1"/>
    </source>
</evidence>
<dbReference type="Proteomes" id="UP001194468">
    <property type="component" value="Unassembled WGS sequence"/>
</dbReference>
<name>A0AAD4BD46_BOLED</name>
<reference evidence="2" key="2">
    <citation type="journal article" date="2020" name="Nat. Commun.">
        <title>Large-scale genome sequencing of mycorrhizal fungi provides insights into the early evolution of symbiotic traits.</title>
        <authorList>
            <person name="Miyauchi S."/>
            <person name="Kiss E."/>
            <person name="Kuo A."/>
            <person name="Drula E."/>
            <person name="Kohler A."/>
            <person name="Sanchez-Garcia M."/>
            <person name="Morin E."/>
            <person name="Andreopoulos B."/>
            <person name="Barry K.W."/>
            <person name="Bonito G."/>
            <person name="Buee M."/>
            <person name="Carver A."/>
            <person name="Chen C."/>
            <person name="Cichocki N."/>
            <person name="Clum A."/>
            <person name="Culley D."/>
            <person name="Crous P.W."/>
            <person name="Fauchery L."/>
            <person name="Girlanda M."/>
            <person name="Hayes R.D."/>
            <person name="Keri Z."/>
            <person name="LaButti K."/>
            <person name="Lipzen A."/>
            <person name="Lombard V."/>
            <person name="Magnuson J."/>
            <person name="Maillard F."/>
            <person name="Murat C."/>
            <person name="Nolan M."/>
            <person name="Ohm R.A."/>
            <person name="Pangilinan J."/>
            <person name="Pereira M.F."/>
            <person name="Perotto S."/>
            <person name="Peter M."/>
            <person name="Pfister S."/>
            <person name="Riley R."/>
            <person name="Sitrit Y."/>
            <person name="Stielow J.B."/>
            <person name="Szollosi G."/>
            <person name="Zifcakova L."/>
            <person name="Stursova M."/>
            <person name="Spatafora J.W."/>
            <person name="Tedersoo L."/>
            <person name="Vaario L.M."/>
            <person name="Yamada A."/>
            <person name="Yan M."/>
            <person name="Wang P."/>
            <person name="Xu J."/>
            <person name="Bruns T."/>
            <person name="Baldrian P."/>
            <person name="Vilgalys R."/>
            <person name="Dunand C."/>
            <person name="Henrissat B."/>
            <person name="Grigoriev I.V."/>
            <person name="Hibbett D."/>
            <person name="Nagy L.G."/>
            <person name="Martin F.M."/>
        </authorList>
    </citation>
    <scope>NUCLEOTIDE SEQUENCE</scope>
    <source>
        <strain evidence="2">BED1</strain>
    </source>
</reference>
<evidence type="ECO:0008006" key="4">
    <source>
        <dbReference type="Google" id="ProtNLM"/>
    </source>
</evidence>
<evidence type="ECO:0000256" key="1">
    <source>
        <dbReference type="SAM" id="SignalP"/>
    </source>
</evidence>
<dbReference type="AlphaFoldDB" id="A0AAD4BD46"/>